<dbReference type="SMART" id="SM00332">
    <property type="entry name" value="PP2Cc"/>
    <property type="match status" value="1"/>
</dbReference>
<accession>A0A4V3ITG8</accession>
<dbReference type="SMART" id="SM00331">
    <property type="entry name" value="PP2C_SIG"/>
    <property type="match status" value="1"/>
</dbReference>
<dbReference type="CDD" id="cd00143">
    <property type="entry name" value="PP2Cc"/>
    <property type="match status" value="1"/>
</dbReference>
<dbReference type="PANTHER" id="PTHR47992">
    <property type="entry name" value="PROTEIN PHOSPHATASE"/>
    <property type="match status" value="1"/>
</dbReference>
<dbReference type="EMBL" id="SOHL01000030">
    <property type="protein sequence ID" value="TFD66593.1"/>
    <property type="molecule type" value="Genomic_DNA"/>
</dbReference>
<dbReference type="AlphaFoldDB" id="A0A4V3ITG8"/>
<keyword evidence="3" id="KW-1185">Reference proteome</keyword>
<dbReference type="GO" id="GO:0004722">
    <property type="term" value="F:protein serine/threonine phosphatase activity"/>
    <property type="evidence" value="ECO:0007669"/>
    <property type="project" value="InterPro"/>
</dbReference>
<name>A0A4V3ITG8_9MICO</name>
<dbReference type="Proteomes" id="UP000297983">
    <property type="component" value="Unassembled WGS sequence"/>
</dbReference>
<dbReference type="InterPro" id="IPR036457">
    <property type="entry name" value="PPM-type-like_dom_sf"/>
</dbReference>
<sequence>MTHLADQRVTSAEVSLRYGARTDVGRKRNENEDSLLAASPVFLVADGMGGLEAGHRASAAVIAEFQTCVAGTGVLAGDVVAAVERAHRAVRVVSDSTGRGAGSTLTGLVLIDHEDAPHWLIVNVGDSRVYRLHGGNLQQLTVDHSLAQELIDAGSLLKADVATFARKNVITRAMGADNSSPDYWLRPVVTGERLLVCSDGLSGELSDESIKAKLTLGGTVQQTADMLLAGALEHGGRDNVSVIVIDVIAGGVSSWHGVPIDGDDHAHIGDTRTDDTRPVQRVARHAVR</sequence>
<dbReference type="SUPFAM" id="SSF81606">
    <property type="entry name" value="PP2C-like"/>
    <property type="match status" value="1"/>
</dbReference>
<evidence type="ECO:0000313" key="3">
    <source>
        <dbReference type="Proteomes" id="UP000297983"/>
    </source>
</evidence>
<dbReference type="PROSITE" id="PS51746">
    <property type="entry name" value="PPM_2"/>
    <property type="match status" value="1"/>
</dbReference>
<dbReference type="Pfam" id="PF13672">
    <property type="entry name" value="PP2C_2"/>
    <property type="match status" value="1"/>
</dbReference>
<evidence type="ECO:0000313" key="2">
    <source>
        <dbReference type="EMBL" id="TFD66593.1"/>
    </source>
</evidence>
<dbReference type="Gene3D" id="3.60.40.10">
    <property type="entry name" value="PPM-type phosphatase domain"/>
    <property type="match status" value="1"/>
</dbReference>
<proteinExistence type="predicted"/>
<evidence type="ECO:0000259" key="1">
    <source>
        <dbReference type="PROSITE" id="PS51746"/>
    </source>
</evidence>
<dbReference type="InterPro" id="IPR015655">
    <property type="entry name" value="PP2C"/>
</dbReference>
<gene>
    <name evidence="2" type="ORF">E3T50_15435</name>
</gene>
<comment type="caution">
    <text evidence="2">The sequence shown here is derived from an EMBL/GenBank/DDBJ whole genome shotgun (WGS) entry which is preliminary data.</text>
</comment>
<reference evidence="2 3" key="1">
    <citation type="submission" date="2019-03" db="EMBL/GenBank/DDBJ databases">
        <title>Genomics of glacier-inhabiting Cryobacterium strains.</title>
        <authorList>
            <person name="Liu Q."/>
            <person name="Xin Y.-H."/>
        </authorList>
    </citation>
    <scope>NUCLEOTIDE SEQUENCE [LARGE SCALE GENOMIC DNA]</scope>
    <source>
        <strain evidence="2 3">Hz16</strain>
    </source>
</reference>
<dbReference type="RefSeq" id="WP_134553226.1">
    <property type="nucleotide sequence ID" value="NZ_SOHL01000030.1"/>
</dbReference>
<feature type="domain" description="PPM-type phosphatase" evidence="1">
    <location>
        <begin position="17"/>
        <end position="247"/>
    </location>
</feature>
<dbReference type="InterPro" id="IPR001932">
    <property type="entry name" value="PPM-type_phosphatase-like_dom"/>
</dbReference>
<organism evidence="2 3">
    <name type="scientific">Cryobacterium gelidum</name>
    <dbReference type="NCBI Taxonomy" id="1259164"/>
    <lineage>
        <taxon>Bacteria</taxon>
        <taxon>Bacillati</taxon>
        <taxon>Actinomycetota</taxon>
        <taxon>Actinomycetes</taxon>
        <taxon>Micrococcales</taxon>
        <taxon>Microbacteriaceae</taxon>
        <taxon>Cryobacterium</taxon>
    </lineage>
</organism>
<protein>
    <submittedName>
        <fullName evidence="2">Serine/threonine-protein phosphatase</fullName>
    </submittedName>
</protein>